<dbReference type="InterPro" id="IPR041588">
    <property type="entry name" value="Integrase_H2C2"/>
</dbReference>
<accession>A0A5H2XMQ2</accession>
<evidence type="ECO:0000313" key="2">
    <source>
        <dbReference type="EMBL" id="BBN68189.1"/>
    </source>
</evidence>
<feature type="domain" description="Integrase catalytic" evidence="1">
    <location>
        <begin position="118"/>
        <end position="292"/>
    </location>
</feature>
<dbReference type="Gene3D" id="1.10.340.70">
    <property type="match status" value="1"/>
</dbReference>
<dbReference type="PROSITE" id="PS50994">
    <property type="entry name" value="INTEGRASE"/>
    <property type="match status" value="1"/>
</dbReference>
<protein>
    <recommendedName>
        <fullName evidence="1">Integrase catalytic domain-containing protein</fullName>
    </recommendedName>
</protein>
<dbReference type="GO" id="GO:0003676">
    <property type="term" value="F:nucleic acid binding"/>
    <property type="evidence" value="ECO:0007669"/>
    <property type="project" value="InterPro"/>
</dbReference>
<dbReference type="Pfam" id="PF17921">
    <property type="entry name" value="Integrase_H2C2"/>
    <property type="match status" value="1"/>
</dbReference>
<dbReference type="EMBL" id="AP020660">
    <property type="protein sequence ID" value="BBN68189.1"/>
    <property type="molecule type" value="Genomic_DNA"/>
</dbReference>
<gene>
    <name evidence="2" type="ORF">Prudu_323S000100</name>
</gene>
<dbReference type="GO" id="GO:0015074">
    <property type="term" value="P:DNA integration"/>
    <property type="evidence" value="ECO:0007669"/>
    <property type="project" value="InterPro"/>
</dbReference>
<dbReference type="Pfam" id="PF00665">
    <property type="entry name" value="rve"/>
    <property type="match status" value="1"/>
</dbReference>
<dbReference type="InterPro" id="IPR052160">
    <property type="entry name" value="Gypsy_RT_Integrase-like"/>
</dbReference>
<dbReference type="InterPro" id="IPR012337">
    <property type="entry name" value="RNaseH-like_sf"/>
</dbReference>
<organism evidence="2">
    <name type="scientific">Prunus dulcis</name>
    <name type="common">Almond</name>
    <name type="synonym">Amygdalus dulcis</name>
    <dbReference type="NCBI Taxonomy" id="3755"/>
    <lineage>
        <taxon>Eukaryota</taxon>
        <taxon>Viridiplantae</taxon>
        <taxon>Streptophyta</taxon>
        <taxon>Embryophyta</taxon>
        <taxon>Tracheophyta</taxon>
        <taxon>Spermatophyta</taxon>
        <taxon>Magnoliopsida</taxon>
        <taxon>eudicotyledons</taxon>
        <taxon>Gunneridae</taxon>
        <taxon>Pentapetalae</taxon>
        <taxon>rosids</taxon>
        <taxon>fabids</taxon>
        <taxon>Rosales</taxon>
        <taxon>Rosaceae</taxon>
        <taxon>Amygdaloideae</taxon>
        <taxon>Amygdaleae</taxon>
        <taxon>Prunus</taxon>
    </lineage>
</organism>
<dbReference type="InterPro" id="IPR036397">
    <property type="entry name" value="RNaseH_sf"/>
</dbReference>
<name>A0A5H2XMQ2_PRUDU</name>
<sequence>MERSDNKSQKDLETKHNSHYTFHNITLRFYRNDDVASIKKPGMFFSTVKNYFWDEPYLYKHLPDQVIRSYACGGHFGPKRTATKVLQSGFFWPTLFKDAYLFCSTCDKCQRVGNISERNEMPQQGILVVELFDVWGIDFMGPFPSSLGNQYILIIVDYMSKCVEAIASPTNDQKVVLRFLQGTIFPRFGTPRVIVSDGGAHFVNKAFNALIAKYNIHHQVATPFHPQVEISNREMKKILEKTINASSKDWSLKLKLEHKAYWAIKKLNFDHQAFGDKRKLQLNELDELRNEAYENALIYMTKLLFARSLPLDKMFYSTIQDFDSFRANYARPPRRNSQTDNSVNGCGLKHRTECIDTIVDESIGLHSVQLCHSEDPFATFSKDCET</sequence>
<dbReference type="SUPFAM" id="SSF53098">
    <property type="entry name" value="Ribonuclease H-like"/>
    <property type="match status" value="1"/>
</dbReference>
<dbReference type="Gene3D" id="3.30.420.10">
    <property type="entry name" value="Ribonuclease H-like superfamily/Ribonuclease H"/>
    <property type="match status" value="1"/>
</dbReference>
<proteinExistence type="predicted"/>
<dbReference type="InterPro" id="IPR001584">
    <property type="entry name" value="Integrase_cat-core"/>
</dbReference>
<dbReference type="AlphaFoldDB" id="A0A5H2XMQ2"/>
<reference evidence="2" key="1">
    <citation type="journal article" date="2019" name="Science">
        <title>Mutation of a bHLH transcription factor allowed almond domestication.</title>
        <authorList>
            <person name="Sanchez-Perez R."/>
            <person name="Pavan S."/>
            <person name="Mazzeo R."/>
            <person name="Moldovan C."/>
            <person name="Aiese Cigliano R."/>
            <person name="Del Cueto J."/>
            <person name="Ricciardi F."/>
            <person name="Lotti C."/>
            <person name="Ricciardi L."/>
            <person name="Dicenta F."/>
            <person name="Lopez-Marques R.L."/>
            <person name="Lindberg Moller B."/>
        </authorList>
    </citation>
    <scope>NUCLEOTIDE SEQUENCE</scope>
</reference>
<evidence type="ECO:0000259" key="1">
    <source>
        <dbReference type="PROSITE" id="PS50994"/>
    </source>
</evidence>
<dbReference type="PANTHER" id="PTHR47266">
    <property type="entry name" value="ENDONUCLEASE-RELATED"/>
    <property type="match status" value="1"/>
</dbReference>